<feature type="region of interest" description="Disordered" evidence="1">
    <location>
        <begin position="25"/>
        <end position="46"/>
    </location>
</feature>
<proteinExistence type="predicted"/>
<protein>
    <recommendedName>
        <fullName evidence="5">Lipoprotein</fullName>
    </recommendedName>
</protein>
<sequence>MQPNRLVRAIVTLAVLAAAGCAKSSSTARAPLTERQRDSVLAQSGLPGSDVVGRAMQVTDAAARRADKMNAADSLPH</sequence>
<feature type="chain" id="PRO_5039654270" description="Lipoprotein" evidence="2">
    <location>
        <begin position="31"/>
        <end position="77"/>
    </location>
</feature>
<dbReference type="EMBL" id="JACQAY010000146">
    <property type="protein sequence ID" value="MBI3539555.1"/>
    <property type="molecule type" value="Genomic_DNA"/>
</dbReference>
<feature type="signal peptide" evidence="2">
    <location>
        <begin position="1"/>
        <end position="30"/>
    </location>
</feature>
<dbReference type="PROSITE" id="PS51257">
    <property type="entry name" value="PROKAR_LIPOPROTEIN"/>
    <property type="match status" value="1"/>
</dbReference>
<evidence type="ECO:0000256" key="2">
    <source>
        <dbReference type="SAM" id="SignalP"/>
    </source>
</evidence>
<name>A0A9D6QJS2_UNCEI</name>
<evidence type="ECO:0000313" key="4">
    <source>
        <dbReference type="Proteomes" id="UP000807850"/>
    </source>
</evidence>
<gene>
    <name evidence="3" type="ORF">HY076_04725</name>
</gene>
<dbReference type="Proteomes" id="UP000807850">
    <property type="component" value="Unassembled WGS sequence"/>
</dbReference>
<dbReference type="AlphaFoldDB" id="A0A9D6QJS2"/>
<evidence type="ECO:0000313" key="3">
    <source>
        <dbReference type="EMBL" id="MBI3539555.1"/>
    </source>
</evidence>
<comment type="caution">
    <text evidence="3">The sequence shown here is derived from an EMBL/GenBank/DDBJ whole genome shotgun (WGS) entry which is preliminary data.</text>
</comment>
<reference evidence="3" key="1">
    <citation type="submission" date="2020-07" db="EMBL/GenBank/DDBJ databases">
        <title>Huge and variable diversity of episymbiotic CPR bacteria and DPANN archaea in groundwater ecosystems.</title>
        <authorList>
            <person name="He C.Y."/>
            <person name="Keren R."/>
            <person name="Whittaker M."/>
            <person name="Farag I.F."/>
            <person name="Doudna J."/>
            <person name="Cate J.H.D."/>
            <person name="Banfield J.F."/>
        </authorList>
    </citation>
    <scope>NUCLEOTIDE SEQUENCE</scope>
    <source>
        <strain evidence="3">NC_groundwater_928_Pr1_S-0.2um_72_17</strain>
    </source>
</reference>
<organism evidence="3 4">
    <name type="scientific">Eiseniibacteriota bacterium</name>
    <dbReference type="NCBI Taxonomy" id="2212470"/>
    <lineage>
        <taxon>Bacteria</taxon>
        <taxon>Candidatus Eiseniibacteriota</taxon>
    </lineage>
</organism>
<evidence type="ECO:0008006" key="5">
    <source>
        <dbReference type="Google" id="ProtNLM"/>
    </source>
</evidence>
<keyword evidence="2" id="KW-0732">Signal</keyword>
<accession>A0A9D6QJS2</accession>
<evidence type="ECO:0000256" key="1">
    <source>
        <dbReference type="SAM" id="MobiDB-lite"/>
    </source>
</evidence>